<evidence type="ECO:0000256" key="1">
    <source>
        <dbReference type="SAM" id="Coils"/>
    </source>
</evidence>
<dbReference type="PANTHER" id="PTHR37226:SF4">
    <property type="entry name" value="GOLGIN FAMILY A PROTEIN"/>
    <property type="match status" value="1"/>
</dbReference>
<dbReference type="OrthoDB" id="1869333at2759"/>
<proteinExistence type="predicted"/>
<dbReference type="EMBL" id="CAMAPE010000038">
    <property type="protein sequence ID" value="CAH9101142.1"/>
    <property type="molecule type" value="Genomic_DNA"/>
</dbReference>
<dbReference type="PANTHER" id="PTHR37226">
    <property type="entry name" value="GOLGIN FAMILY A PROTEIN"/>
    <property type="match status" value="1"/>
</dbReference>
<feature type="coiled-coil region" evidence="1">
    <location>
        <begin position="148"/>
        <end position="189"/>
    </location>
</feature>
<comment type="caution">
    <text evidence="2">The sequence shown here is derived from an EMBL/GenBank/DDBJ whole genome shotgun (WGS) entry which is preliminary data.</text>
</comment>
<keyword evidence="3" id="KW-1185">Reference proteome</keyword>
<reference evidence="2" key="1">
    <citation type="submission" date="2022-07" db="EMBL/GenBank/DDBJ databases">
        <authorList>
            <person name="Macas J."/>
            <person name="Novak P."/>
            <person name="Neumann P."/>
        </authorList>
    </citation>
    <scope>NUCLEOTIDE SEQUENCE</scope>
</reference>
<keyword evidence="1" id="KW-0175">Coiled coil</keyword>
<organism evidence="2 3">
    <name type="scientific">Cuscuta europaea</name>
    <name type="common">European dodder</name>
    <dbReference type="NCBI Taxonomy" id="41803"/>
    <lineage>
        <taxon>Eukaryota</taxon>
        <taxon>Viridiplantae</taxon>
        <taxon>Streptophyta</taxon>
        <taxon>Embryophyta</taxon>
        <taxon>Tracheophyta</taxon>
        <taxon>Spermatophyta</taxon>
        <taxon>Magnoliopsida</taxon>
        <taxon>eudicotyledons</taxon>
        <taxon>Gunneridae</taxon>
        <taxon>Pentapetalae</taxon>
        <taxon>asterids</taxon>
        <taxon>lamiids</taxon>
        <taxon>Solanales</taxon>
        <taxon>Convolvulaceae</taxon>
        <taxon>Cuscuteae</taxon>
        <taxon>Cuscuta</taxon>
        <taxon>Cuscuta subgen. Cuscuta</taxon>
    </lineage>
</organism>
<evidence type="ECO:0000313" key="3">
    <source>
        <dbReference type="Proteomes" id="UP001152484"/>
    </source>
</evidence>
<gene>
    <name evidence="2" type="ORF">CEURO_LOCUS15246</name>
</gene>
<sequence>MGGAQTRGECRKFPYDEKVLEGMKYKVRILQHEVEEMVCLREKESRMYEQEMALFAVKEAEWARERKKLKEEVKKLRNVLEESKKRDAEILGENGGESYLIHHIREDQARRDEAVEKWKQLYFSIKVELDHLILRTNQGESAWRRTYEEDVEKELKAKEESIKLLESRIALLEQQVLKREREVDILRQSLKIMFHNKIGRA</sequence>
<dbReference type="AlphaFoldDB" id="A0A9P1EFB2"/>
<accession>A0A9P1EFB2</accession>
<protein>
    <submittedName>
        <fullName evidence="2">Uncharacterized protein</fullName>
    </submittedName>
</protein>
<dbReference type="Proteomes" id="UP001152484">
    <property type="component" value="Unassembled WGS sequence"/>
</dbReference>
<feature type="coiled-coil region" evidence="1">
    <location>
        <begin position="59"/>
        <end position="86"/>
    </location>
</feature>
<evidence type="ECO:0000313" key="2">
    <source>
        <dbReference type="EMBL" id="CAH9101142.1"/>
    </source>
</evidence>
<name>A0A9P1EFB2_CUSEU</name>